<accession>A0A6U4E1H3</accession>
<dbReference type="Pfam" id="PF06203">
    <property type="entry name" value="CCT"/>
    <property type="match status" value="1"/>
</dbReference>
<evidence type="ECO:0000259" key="4">
    <source>
        <dbReference type="PROSITE" id="PS51017"/>
    </source>
</evidence>
<organism evidence="6">
    <name type="scientific">Phaeomonas parva</name>
    <dbReference type="NCBI Taxonomy" id="124430"/>
    <lineage>
        <taxon>Eukaryota</taxon>
        <taxon>Sar</taxon>
        <taxon>Stramenopiles</taxon>
        <taxon>Ochrophyta</taxon>
        <taxon>Pinguiophyceae</taxon>
        <taxon>Pinguiochrysidales</taxon>
        <taxon>Pinguiochrysidaceae</taxon>
        <taxon>Phaeomonas</taxon>
    </lineage>
</organism>
<feature type="region of interest" description="Disordered" evidence="3">
    <location>
        <begin position="154"/>
        <end position="175"/>
    </location>
</feature>
<comment type="subcellular location">
    <subcellularLocation>
        <location evidence="1">Nucleus</location>
    </subcellularLocation>
</comment>
<feature type="region of interest" description="Disordered" evidence="3">
    <location>
        <begin position="57"/>
        <end position="81"/>
    </location>
</feature>
<keyword evidence="2" id="KW-0539">Nucleus</keyword>
<proteinExistence type="predicted"/>
<dbReference type="PROSITE" id="PS51017">
    <property type="entry name" value="CCT"/>
    <property type="match status" value="1"/>
</dbReference>
<feature type="region of interest" description="Disordered" evidence="3">
    <location>
        <begin position="99"/>
        <end position="120"/>
    </location>
</feature>
<evidence type="ECO:0000313" key="6">
    <source>
        <dbReference type="EMBL" id="CAD9247965.1"/>
    </source>
</evidence>
<protein>
    <recommendedName>
        <fullName evidence="4">CCT domain-containing protein</fullName>
    </recommendedName>
</protein>
<feature type="domain" description="CCT" evidence="4">
    <location>
        <begin position="184"/>
        <end position="226"/>
    </location>
</feature>
<dbReference type="EMBL" id="HBGJ01010170">
    <property type="protein sequence ID" value="CAD9247961.1"/>
    <property type="molecule type" value="Transcribed_RNA"/>
</dbReference>
<evidence type="ECO:0000256" key="3">
    <source>
        <dbReference type="SAM" id="MobiDB-lite"/>
    </source>
</evidence>
<evidence type="ECO:0000256" key="2">
    <source>
        <dbReference type="ARBA" id="ARBA00023242"/>
    </source>
</evidence>
<dbReference type="InterPro" id="IPR010402">
    <property type="entry name" value="CCT_domain"/>
</dbReference>
<gene>
    <name evidence="5" type="ORF">PPAR1163_LOCUS6319</name>
    <name evidence="6" type="ORF">PPAR1163_LOCUS6323</name>
</gene>
<sequence length="239" mass="25977">MLDFMDSDALGAMVDDVVPQADFEELLSQLLGHQQDHELSVLLSGKALPAAIGSAAKKPAEKLDDDIPTPTPAAPTDDAAWVSDEAGEAALDRLSDAMSEDFGSDFGSDADGDDDDDDMDVGPANYTDYPMFVPVVESAVAAVPVPVPVAPQAKPERKAAKAPTGPPRKLTAKEAEVERKRAYRATKITRWLQKRQRRKWGQAALYDSRVKAASKRPRVKGKFVKQEIEWVSATEVFKN</sequence>
<name>A0A6U4E1H3_9STRA</name>
<evidence type="ECO:0000256" key="1">
    <source>
        <dbReference type="ARBA" id="ARBA00004123"/>
    </source>
</evidence>
<dbReference type="AlphaFoldDB" id="A0A6U4E1H3"/>
<evidence type="ECO:0000313" key="5">
    <source>
        <dbReference type="EMBL" id="CAD9247961.1"/>
    </source>
</evidence>
<dbReference type="GO" id="GO:0005634">
    <property type="term" value="C:nucleus"/>
    <property type="evidence" value="ECO:0007669"/>
    <property type="project" value="UniProtKB-SubCell"/>
</dbReference>
<reference evidence="6" key="1">
    <citation type="submission" date="2021-01" db="EMBL/GenBank/DDBJ databases">
        <authorList>
            <person name="Corre E."/>
            <person name="Pelletier E."/>
            <person name="Niang G."/>
            <person name="Scheremetjew M."/>
            <person name="Finn R."/>
            <person name="Kale V."/>
            <person name="Holt S."/>
            <person name="Cochrane G."/>
            <person name="Meng A."/>
            <person name="Brown T."/>
            <person name="Cohen L."/>
        </authorList>
    </citation>
    <scope>NUCLEOTIDE SEQUENCE</scope>
    <source>
        <strain evidence="6">CCMP2877</strain>
    </source>
</reference>
<dbReference type="EMBL" id="HBGJ01010181">
    <property type="protein sequence ID" value="CAD9247965.1"/>
    <property type="molecule type" value="Transcribed_RNA"/>
</dbReference>